<evidence type="ECO:0000313" key="1">
    <source>
        <dbReference type="EMBL" id="MBD1223300.1"/>
    </source>
</evidence>
<dbReference type="SUPFAM" id="SSF56399">
    <property type="entry name" value="ADP-ribosylation"/>
    <property type="match status" value="1"/>
</dbReference>
<dbReference type="EMBL" id="JACWEZ010000006">
    <property type="protein sequence ID" value="MBD1223300.1"/>
    <property type="molecule type" value="Genomic_DNA"/>
</dbReference>
<reference evidence="1 2" key="1">
    <citation type="submission" date="2020-09" db="EMBL/GenBank/DDBJ databases">
        <title>Draft Genome Sequences of Oil-Oxidizing Bacteria Halomonas titanicae, Marinobacter lutaoensis, and Virgibacillus halodenitrificans Isolated from Highly Saline Environments.</title>
        <authorList>
            <person name="Grouzdev D.S."/>
            <person name="Sokolova D.S."/>
            <person name="Semenova E.M."/>
            <person name="Borzenkov I.A."/>
            <person name="Bidzhieva S.K."/>
            <person name="Poltaraus A.B."/>
            <person name="Nazina T.N."/>
        </authorList>
    </citation>
    <scope>NUCLEOTIDE SEQUENCE [LARGE SCALE GENOMIC DNA]</scope>
    <source>
        <strain evidence="1 2">VKM B-3472D</strain>
    </source>
</reference>
<name>A0ABR7VN21_VIRHA</name>
<dbReference type="Proteomes" id="UP000621631">
    <property type="component" value="Unassembled WGS sequence"/>
</dbReference>
<proteinExistence type="predicted"/>
<evidence type="ECO:0000313" key="2">
    <source>
        <dbReference type="Proteomes" id="UP000621631"/>
    </source>
</evidence>
<comment type="caution">
    <text evidence="1">The sequence shown here is derived from an EMBL/GenBank/DDBJ whole genome shotgun (WGS) entry which is preliminary data.</text>
</comment>
<gene>
    <name evidence="1" type="ORF">IC602_11900</name>
</gene>
<dbReference type="Pfam" id="PF10386">
    <property type="entry name" value="DUF2441"/>
    <property type="match status" value="1"/>
</dbReference>
<accession>A0ABR7VN21</accession>
<protein>
    <submittedName>
        <fullName evidence="1">DUF2441 domain-containing protein</fullName>
    </submittedName>
</protein>
<dbReference type="RefSeq" id="WP_189778410.1">
    <property type="nucleotide sequence ID" value="NZ_JACWEZ010000006.1"/>
</dbReference>
<dbReference type="InterPro" id="IPR018840">
    <property type="entry name" value="DUF2441"/>
</dbReference>
<sequence>MSYFHVSNDFVETGRTLASKYATSIKDPYYYQANDANYAQYLREMIFEKVREEHYPMKPSRVNSIYLFEDLEYAKLFAEKTNRKYIYSVTIESSGRMLHADMGWMDESNRRSYEEVVEIAHKYYKQEQSENYFEEVLFEGLVTIHEVMEEINY</sequence>
<keyword evidence="2" id="KW-1185">Reference proteome</keyword>
<organism evidence="1 2">
    <name type="scientific">Virgibacillus halodenitrificans</name>
    <name type="common">Bacillus halodenitrificans</name>
    <dbReference type="NCBI Taxonomy" id="1482"/>
    <lineage>
        <taxon>Bacteria</taxon>
        <taxon>Bacillati</taxon>
        <taxon>Bacillota</taxon>
        <taxon>Bacilli</taxon>
        <taxon>Bacillales</taxon>
        <taxon>Bacillaceae</taxon>
        <taxon>Virgibacillus</taxon>
    </lineage>
</organism>